<comment type="caution">
    <text evidence="2">The sequence shown here is derived from an EMBL/GenBank/DDBJ whole genome shotgun (WGS) entry which is preliminary data.</text>
</comment>
<keyword evidence="1" id="KW-0472">Membrane</keyword>
<gene>
    <name evidence="2" type="ORF">ORI27_21640</name>
</gene>
<organism evidence="2 3">
    <name type="scientific">Mycobacterium pinniadriaticum</name>
    <dbReference type="NCBI Taxonomy" id="2994102"/>
    <lineage>
        <taxon>Bacteria</taxon>
        <taxon>Bacillati</taxon>
        <taxon>Actinomycetota</taxon>
        <taxon>Actinomycetes</taxon>
        <taxon>Mycobacteriales</taxon>
        <taxon>Mycobacteriaceae</taxon>
        <taxon>Mycobacterium</taxon>
    </lineage>
</organism>
<feature type="transmembrane region" description="Helical" evidence="1">
    <location>
        <begin position="20"/>
        <end position="44"/>
    </location>
</feature>
<protein>
    <submittedName>
        <fullName evidence="2">TIGR02611 family protein</fullName>
    </submittedName>
</protein>
<proteinExistence type="predicted"/>
<dbReference type="InterPro" id="IPR019099">
    <property type="entry name" value="Uncharacterised_PGPGW_TM"/>
</dbReference>
<dbReference type="NCBIfam" id="TIGR02611">
    <property type="entry name" value="TIGR02611 family protein"/>
    <property type="match status" value="1"/>
</dbReference>
<dbReference type="InterPro" id="IPR013434">
    <property type="entry name" value="CHP02611"/>
</dbReference>
<reference evidence="2 3" key="1">
    <citation type="submission" date="2022-11" db="EMBL/GenBank/DDBJ databases">
        <title>Mycobacterium sp. nov.</title>
        <authorList>
            <person name="Papic B."/>
            <person name="Spicic S."/>
            <person name="Duvnjak S."/>
        </authorList>
    </citation>
    <scope>NUCLEOTIDE SEQUENCE [LARGE SCALE GENOMIC DNA]</scope>
    <source>
        <strain evidence="2 3">CVI_P4</strain>
    </source>
</reference>
<evidence type="ECO:0000313" key="3">
    <source>
        <dbReference type="Proteomes" id="UP001300745"/>
    </source>
</evidence>
<keyword evidence="1" id="KW-0812">Transmembrane</keyword>
<evidence type="ECO:0000313" key="2">
    <source>
        <dbReference type="EMBL" id="MCX2939302.1"/>
    </source>
</evidence>
<evidence type="ECO:0000256" key="1">
    <source>
        <dbReference type="SAM" id="Phobius"/>
    </source>
</evidence>
<dbReference type="EMBL" id="JAPJDO010000022">
    <property type="protein sequence ID" value="MCX2939302.1"/>
    <property type="molecule type" value="Genomic_DNA"/>
</dbReference>
<keyword evidence="1" id="KW-1133">Transmembrane helix</keyword>
<feature type="transmembrane region" description="Helical" evidence="1">
    <location>
        <begin position="90"/>
        <end position="112"/>
    </location>
</feature>
<keyword evidence="3" id="KW-1185">Reference proteome</keyword>
<name>A0ABT3SIF4_9MYCO</name>
<dbReference type="Pfam" id="PF09656">
    <property type="entry name" value="PGPGW"/>
    <property type="match status" value="1"/>
</dbReference>
<sequence length="137" mass="15113">MKRRLRQWARLRDRLRERPVADFGYRVVVGVVGLAVLLVGIVAIPYPGPGWAIVFLGLAILATEFYWAHRALTFTRGRYDGAMVWFRRQGWWVQALGAVFTAAVVVTTLWLVGAVGWSAGLLGLDHPALDSPIGLGA</sequence>
<accession>A0ABT3SIF4</accession>
<dbReference type="Proteomes" id="UP001300745">
    <property type="component" value="Unassembled WGS sequence"/>
</dbReference>
<dbReference type="RefSeq" id="WP_265999099.1">
    <property type="nucleotide sequence ID" value="NZ_JAPJDN010000022.1"/>
</dbReference>
<feature type="transmembrane region" description="Helical" evidence="1">
    <location>
        <begin position="50"/>
        <end position="69"/>
    </location>
</feature>